<feature type="region of interest" description="Disordered" evidence="2">
    <location>
        <begin position="114"/>
        <end position="137"/>
    </location>
</feature>
<proteinExistence type="inferred from homology"/>
<organism evidence="3 4">
    <name type="scientific">Helicostylum pulchrum</name>
    <dbReference type="NCBI Taxonomy" id="562976"/>
    <lineage>
        <taxon>Eukaryota</taxon>
        <taxon>Fungi</taxon>
        <taxon>Fungi incertae sedis</taxon>
        <taxon>Mucoromycota</taxon>
        <taxon>Mucoromycotina</taxon>
        <taxon>Mucoromycetes</taxon>
        <taxon>Mucorales</taxon>
        <taxon>Mucorineae</taxon>
        <taxon>Mucoraceae</taxon>
        <taxon>Helicostylum</taxon>
    </lineage>
</organism>
<name>A0ABP9XJ84_9FUNG</name>
<accession>A0ABP9XJ84</accession>
<evidence type="ECO:0000256" key="1">
    <source>
        <dbReference type="ARBA" id="ARBA00008842"/>
    </source>
</evidence>
<dbReference type="PANTHER" id="PTHR10972">
    <property type="entry name" value="OXYSTEROL-BINDING PROTEIN-RELATED"/>
    <property type="match status" value="1"/>
</dbReference>
<gene>
    <name evidence="3" type="ORF">HPULCUR_000178</name>
</gene>
<dbReference type="Pfam" id="PF01237">
    <property type="entry name" value="Oxysterol_BP"/>
    <property type="match status" value="2"/>
</dbReference>
<comment type="caution">
    <text evidence="3">The sequence shown here is derived from an EMBL/GenBank/DDBJ whole genome shotgun (WGS) entry which is preliminary data.</text>
</comment>
<dbReference type="EMBL" id="BAABUJ010000004">
    <property type="protein sequence ID" value="GAA5794831.1"/>
    <property type="molecule type" value="Genomic_DNA"/>
</dbReference>
<evidence type="ECO:0000256" key="2">
    <source>
        <dbReference type="SAM" id="MobiDB-lite"/>
    </source>
</evidence>
<dbReference type="Proteomes" id="UP001476247">
    <property type="component" value="Unassembled WGS sequence"/>
</dbReference>
<dbReference type="InterPro" id="IPR037239">
    <property type="entry name" value="OSBP_sf"/>
</dbReference>
<keyword evidence="4" id="KW-1185">Reference proteome</keyword>
<dbReference type="Gene3D" id="3.30.70.3490">
    <property type="match status" value="1"/>
</dbReference>
<evidence type="ECO:0000313" key="3">
    <source>
        <dbReference type="EMBL" id="GAA5794831.1"/>
    </source>
</evidence>
<dbReference type="PANTHER" id="PTHR10972:SF102">
    <property type="entry name" value="OXYSTEROL-BINDING PROTEIN"/>
    <property type="match status" value="1"/>
</dbReference>
<dbReference type="Gene3D" id="2.40.160.120">
    <property type="match status" value="1"/>
</dbReference>
<reference evidence="3 4" key="1">
    <citation type="submission" date="2024-04" db="EMBL/GenBank/DDBJ databases">
        <title>genome sequences of Mucor flavus KT1a and Helicostylum pulchrum KT1b strains isolation_sourced from the surface of a dry-aged beef.</title>
        <authorList>
            <person name="Toyotome T."/>
            <person name="Hosono M."/>
            <person name="Torimaru M."/>
            <person name="Fukuda K."/>
            <person name="Mikami N."/>
        </authorList>
    </citation>
    <scope>NUCLEOTIDE SEQUENCE [LARGE SCALE GENOMIC DNA]</scope>
    <source>
        <strain evidence="3 4">KT1b</strain>
    </source>
</reference>
<evidence type="ECO:0000313" key="4">
    <source>
        <dbReference type="Proteomes" id="UP001476247"/>
    </source>
</evidence>
<dbReference type="InterPro" id="IPR000648">
    <property type="entry name" value="Oxysterol-bd"/>
</dbReference>
<protein>
    <submittedName>
        <fullName evidence="3">Uncharacterized protein</fullName>
    </submittedName>
</protein>
<comment type="similarity">
    <text evidence="1">Belongs to the OSBP family.</text>
</comment>
<sequence length="186" mass="21382">MVLELGDSCVVRCRTSDLICELDFKTKGFFSGQNNSVSGKVKRESTGEVLYEISGQWSNEIFIKMAKGSSKNMFFDVKTAVIHPMIVQDIPDQQEIESRRLWSKVSTAIAKDDMDTATDEKTRIEDKQREDTKRRETSGKEFESKFFNLVYGDQYEFKGISTIDFKNKEKAKSELQKMAFTLIPKQ</sequence>
<dbReference type="SUPFAM" id="SSF144000">
    <property type="entry name" value="Oxysterol-binding protein-like"/>
    <property type="match status" value="1"/>
</dbReference>